<feature type="compositionally biased region" description="Basic and acidic residues" evidence="1">
    <location>
        <begin position="443"/>
        <end position="460"/>
    </location>
</feature>
<dbReference type="Proteomes" id="UP001285441">
    <property type="component" value="Unassembled WGS sequence"/>
</dbReference>
<dbReference type="EMBL" id="JAULSW010000008">
    <property type="protein sequence ID" value="KAK3372619.1"/>
    <property type="molecule type" value="Genomic_DNA"/>
</dbReference>
<name>A0AAE0KA03_9PEZI</name>
<feature type="region of interest" description="Disordered" evidence="1">
    <location>
        <begin position="350"/>
        <end position="369"/>
    </location>
</feature>
<gene>
    <name evidence="2" type="ORF">B0H63DRAFT_485371</name>
</gene>
<feature type="region of interest" description="Disordered" evidence="1">
    <location>
        <begin position="423"/>
        <end position="505"/>
    </location>
</feature>
<feature type="compositionally biased region" description="Polar residues" evidence="1">
    <location>
        <begin position="235"/>
        <end position="245"/>
    </location>
</feature>
<comment type="caution">
    <text evidence="2">The sequence shown here is derived from an EMBL/GenBank/DDBJ whole genome shotgun (WGS) entry which is preliminary data.</text>
</comment>
<feature type="region of interest" description="Disordered" evidence="1">
    <location>
        <begin position="51"/>
        <end position="86"/>
    </location>
</feature>
<keyword evidence="3" id="KW-1185">Reference proteome</keyword>
<evidence type="ECO:0000313" key="2">
    <source>
        <dbReference type="EMBL" id="KAK3372619.1"/>
    </source>
</evidence>
<accession>A0AAE0KA03</accession>
<reference evidence="2" key="2">
    <citation type="submission" date="2023-06" db="EMBL/GenBank/DDBJ databases">
        <authorList>
            <consortium name="Lawrence Berkeley National Laboratory"/>
            <person name="Haridas S."/>
            <person name="Hensen N."/>
            <person name="Bonometti L."/>
            <person name="Westerberg I."/>
            <person name="Brannstrom I.O."/>
            <person name="Guillou S."/>
            <person name="Cros-Aarteil S."/>
            <person name="Calhoun S."/>
            <person name="Kuo A."/>
            <person name="Mondo S."/>
            <person name="Pangilinan J."/>
            <person name="Riley R."/>
            <person name="LaButti K."/>
            <person name="Andreopoulos B."/>
            <person name="Lipzen A."/>
            <person name="Chen C."/>
            <person name="Yanf M."/>
            <person name="Daum C."/>
            <person name="Ng V."/>
            <person name="Clum A."/>
            <person name="Steindorff A."/>
            <person name="Ohm R."/>
            <person name="Martin F."/>
            <person name="Silar P."/>
            <person name="Natvig D."/>
            <person name="Lalanne C."/>
            <person name="Gautier V."/>
            <person name="Ament-velasquez S.L."/>
            <person name="Kruys A."/>
            <person name="Hutchinson M.I."/>
            <person name="Powell A.J."/>
            <person name="Barry K."/>
            <person name="Miller A.N."/>
            <person name="Grigoriev I.V."/>
            <person name="Debuchy R."/>
            <person name="Gladieux P."/>
            <person name="Thoren M.H."/>
            <person name="Johannesson H."/>
        </authorList>
    </citation>
    <scope>NUCLEOTIDE SEQUENCE</scope>
    <source>
        <strain evidence="2">CBS 232.78</strain>
    </source>
</reference>
<feature type="region of interest" description="Disordered" evidence="1">
    <location>
        <begin position="175"/>
        <end position="211"/>
    </location>
</feature>
<reference evidence="2" key="1">
    <citation type="journal article" date="2023" name="Mol. Phylogenet. Evol.">
        <title>Genome-scale phylogeny and comparative genomics of the fungal order Sordariales.</title>
        <authorList>
            <person name="Hensen N."/>
            <person name="Bonometti L."/>
            <person name="Westerberg I."/>
            <person name="Brannstrom I.O."/>
            <person name="Guillou S."/>
            <person name="Cros-Aarteil S."/>
            <person name="Calhoun S."/>
            <person name="Haridas S."/>
            <person name="Kuo A."/>
            <person name="Mondo S."/>
            <person name="Pangilinan J."/>
            <person name="Riley R."/>
            <person name="LaButti K."/>
            <person name="Andreopoulos B."/>
            <person name="Lipzen A."/>
            <person name="Chen C."/>
            <person name="Yan M."/>
            <person name="Daum C."/>
            <person name="Ng V."/>
            <person name="Clum A."/>
            <person name="Steindorff A."/>
            <person name="Ohm R.A."/>
            <person name="Martin F."/>
            <person name="Silar P."/>
            <person name="Natvig D.O."/>
            <person name="Lalanne C."/>
            <person name="Gautier V."/>
            <person name="Ament-Velasquez S.L."/>
            <person name="Kruys A."/>
            <person name="Hutchinson M.I."/>
            <person name="Powell A.J."/>
            <person name="Barry K."/>
            <person name="Miller A.N."/>
            <person name="Grigoriev I.V."/>
            <person name="Debuchy R."/>
            <person name="Gladieux P."/>
            <person name="Hiltunen Thoren M."/>
            <person name="Johannesson H."/>
        </authorList>
    </citation>
    <scope>NUCLEOTIDE SEQUENCE</scope>
    <source>
        <strain evidence="2">CBS 232.78</strain>
    </source>
</reference>
<feature type="compositionally biased region" description="Basic residues" evidence="1">
    <location>
        <begin position="423"/>
        <end position="442"/>
    </location>
</feature>
<organism evidence="2 3">
    <name type="scientific">Podospora didyma</name>
    <dbReference type="NCBI Taxonomy" id="330526"/>
    <lineage>
        <taxon>Eukaryota</taxon>
        <taxon>Fungi</taxon>
        <taxon>Dikarya</taxon>
        <taxon>Ascomycota</taxon>
        <taxon>Pezizomycotina</taxon>
        <taxon>Sordariomycetes</taxon>
        <taxon>Sordariomycetidae</taxon>
        <taxon>Sordariales</taxon>
        <taxon>Podosporaceae</taxon>
        <taxon>Podospora</taxon>
    </lineage>
</organism>
<feature type="compositionally biased region" description="Basic and acidic residues" evidence="1">
    <location>
        <begin position="468"/>
        <end position="505"/>
    </location>
</feature>
<evidence type="ECO:0000313" key="3">
    <source>
        <dbReference type="Proteomes" id="UP001285441"/>
    </source>
</evidence>
<dbReference type="AlphaFoldDB" id="A0AAE0KA03"/>
<feature type="region of interest" description="Disordered" evidence="1">
    <location>
        <begin position="234"/>
        <end position="303"/>
    </location>
</feature>
<feature type="compositionally biased region" description="Polar residues" evidence="1">
    <location>
        <begin position="294"/>
        <end position="303"/>
    </location>
</feature>
<evidence type="ECO:0000256" key="1">
    <source>
        <dbReference type="SAM" id="MobiDB-lite"/>
    </source>
</evidence>
<sequence>MGDYSNYYQAGGSSAAAGYGYNIGTRVGNSETAQNSNNHSEMVLRVVTPSLASHSPSTPPHMQPHHSLSAARHKRRYSSAPQQEPYLSSEWHEPLPHITRSSSTTLVPPSENITPVPVLVSEDWSPEAKLGSDLINIDDTFHSQLQPHMTHQRRYSSALQRELYLSSDWNEPLQQMTRSSSATLMPPSESITPVPTPVSRDTSPNLLSPRSTRNAFHSQLHPYDLLALSNHQRRISSAPQQQPYFSQEWHEPRPSAVRSSSTTLVPPRENITPVPDPFSEDTSSDTIPDLLGGPSSSSNSAFHTQRQPYTLAQLLSFPHEWHEPSAPAAARSPSTALVAHIENIAPALVPATVPDTTPGHVSDTNQEEPSDAFHAQLQLVNALATTHRETTIQWSTLPKDVLPHGLKNAWRAKIGLPLVPTSHGKRAVAANKKKRSWTKKKATAAEEEKEAKEDRRQWGKKERRNHRQEKMKQQNEEAKNGEIENGDAEERQKGEQQKGEYQKVE</sequence>
<proteinExistence type="predicted"/>
<protein>
    <submittedName>
        <fullName evidence="2">Uncharacterized protein</fullName>
    </submittedName>
</protein>